<dbReference type="InterPro" id="IPR014729">
    <property type="entry name" value="Rossmann-like_a/b/a_fold"/>
</dbReference>
<dbReference type="OrthoDB" id="5498529at2"/>
<proteinExistence type="predicted"/>
<organism evidence="1 2">
    <name type="scientific">Nannocystis exedens</name>
    <dbReference type="NCBI Taxonomy" id="54"/>
    <lineage>
        <taxon>Bacteria</taxon>
        <taxon>Pseudomonadati</taxon>
        <taxon>Myxococcota</taxon>
        <taxon>Polyangia</taxon>
        <taxon>Nannocystales</taxon>
        <taxon>Nannocystaceae</taxon>
        <taxon>Nannocystis</taxon>
    </lineage>
</organism>
<dbReference type="RefSeq" id="WP_096326041.1">
    <property type="nucleotide sequence ID" value="NZ_FOMX01000006.1"/>
</dbReference>
<dbReference type="STRING" id="54.SAMN02745121_02270"/>
<reference evidence="2" key="1">
    <citation type="submission" date="2016-10" db="EMBL/GenBank/DDBJ databases">
        <authorList>
            <person name="Varghese N."/>
            <person name="Submissions S."/>
        </authorList>
    </citation>
    <scope>NUCLEOTIDE SEQUENCE [LARGE SCALE GENOMIC DNA]</scope>
    <source>
        <strain evidence="2">ATCC 25963</strain>
    </source>
</reference>
<dbReference type="EMBL" id="FOMX01000006">
    <property type="protein sequence ID" value="SFD93131.1"/>
    <property type="molecule type" value="Genomic_DNA"/>
</dbReference>
<evidence type="ECO:0000313" key="2">
    <source>
        <dbReference type="Proteomes" id="UP000199400"/>
    </source>
</evidence>
<accession>A0A1I1WDN4</accession>
<dbReference type="SUPFAM" id="SSF52402">
    <property type="entry name" value="Adenine nucleotide alpha hydrolases-like"/>
    <property type="match status" value="1"/>
</dbReference>
<dbReference type="Proteomes" id="UP000199400">
    <property type="component" value="Unassembled WGS sequence"/>
</dbReference>
<gene>
    <name evidence="1" type="ORF">SAMN02745121_02270</name>
</gene>
<protein>
    <submittedName>
        <fullName evidence="1">Uncharacterized protein</fullName>
    </submittedName>
</protein>
<dbReference type="Gene3D" id="3.40.50.620">
    <property type="entry name" value="HUPs"/>
    <property type="match status" value="1"/>
</dbReference>
<evidence type="ECO:0000313" key="1">
    <source>
        <dbReference type="EMBL" id="SFD93131.1"/>
    </source>
</evidence>
<dbReference type="AlphaFoldDB" id="A0A1I1WDN4"/>
<keyword evidence="2" id="KW-1185">Reference proteome</keyword>
<sequence length="268" mass="28621">MAHILVYAQRTPQGIHPASAAALCLARDIGSERGATVSAVCPGDAGRADQFVIGAVSRFGADGLTFLGPAGLKPLQERLHPLLVFLPHTEEGLAVAETLGGAEALWLQEPEVEWERLASITAIVAGTLPWYELPAIIDAEYDNEASLVDLPEWVARLEQHSGRGPLRHFAREDLDQATRAALASIGAKPVGPEYLDQHTAGTLLWLGGADQPVPAALASRGPGARVILFPGENAEVDASWTRADWVLPGAWPEAVKQLHSELWKPVIV</sequence>
<name>A0A1I1WDN4_9BACT</name>